<dbReference type="Proteomes" id="UP001501637">
    <property type="component" value="Unassembled WGS sequence"/>
</dbReference>
<sequence length="894" mass="96870">MASALQELARSDAPMWATVTVLASLPPAAALAYWRYRRGQLLSVGVAWSERARIAEAIDLGAQGEQLLADFDHKRDAAALSVGIDRLGKAVEHSHGSRHQAGLAVSLVMALVGRYDRLRNPDDLDRAIDVAQRAVENTSHDVPERARLLVALGHGLQVRYGHVGDYADLQRALEAGRAAARAAPSGHEFRPTCLEILSNILADCFERDGNPSDRDEAIRLGQEILATVPRRSDEGIAALLALGSWILQTNERGSLLAIDQAVDYGRRAVKAAPAKHPQGYSAHRQLSLALRARYERRGDTEDLDGAIRQAELAVRGLAPDDALRIRGQLALAEALGHRYERFRQRADLKRAIAEAQAATLHTAAEAPLRVVAWLTAGKIAMDHREYDTAVKAVESAVALLPHVAGRELTAQDQEHRLGKWNGVASLAASCALAANAPDQALRLLEGGRGILLTRALSTPSDLTELRSQLPDLATELSQAADTLDTGTALSQRRRQRETHEGVLERIRAHEGFEAFARPPSIDDLLSHAAQGPVVYLLSAPERGYAILLTVDGVRTVPLPGASSEAVVERVATLLEAVAPNRVLDRDAQPAVHEVLAWLWDAVAEPILKSLSLPDSIAGQLPRVWWVPTGMFTFLPVHAAGHHRAAPTHSRPETVLDRVTSSYVPTVRTLAAVRSATQSGSGGHPHPLVVALPETPGANELRNATREARLISSLFPTARVLVREQATRGRVEAELTGRSWVHFACHGHTDTESPSRSRLLLHDHEHRPFTVADVSALQQGLRAGRELQQRVRAPEMAYLSTCDSARTSPRLADESLHLAAAFQLAGFPQVVAALWPLADEAAYSFAEDFYRHIHATHTPGARLDAATAVRHATLKARASFPSLPAVWAGHVHFGA</sequence>
<feature type="repeat" description="TPR" evidence="1">
    <location>
        <begin position="370"/>
        <end position="403"/>
    </location>
</feature>
<feature type="domain" description="CHAT" evidence="2">
    <location>
        <begin position="593"/>
        <end position="893"/>
    </location>
</feature>
<accession>A0ABP6N3M3</accession>
<evidence type="ECO:0000256" key="1">
    <source>
        <dbReference type="PROSITE-ProRule" id="PRU00339"/>
    </source>
</evidence>
<comment type="caution">
    <text evidence="3">The sequence shown here is derived from an EMBL/GenBank/DDBJ whole genome shotgun (WGS) entry which is preliminary data.</text>
</comment>
<dbReference type="InterPro" id="IPR024983">
    <property type="entry name" value="CHAT_dom"/>
</dbReference>
<name>A0ABP6N3M3_9ACTN</name>
<gene>
    <name evidence="3" type="ORF">GCM10010449_64450</name>
</gene>
<keyword evidence="4" id="KW-1185">Reference proteome</keyword>
<evidence type="ECO:0000313" key="4">
    <source>
        <dbReference type="Proteomes" id="UP001501637"/>
    </source>
</evidence>
<organism evidence="3 4">
    <name type="scientific">Streptomyces rectiviolaceus</name>
    <dbReference type="NCBI Taxonomy" id="332591"/>
    <lineage>
        <taxon>Bacteria</taxon>
        <taxon>Bacillati</taxon>
        <taxon>Actinomycetota</taxon>
        <taxon>Actinomycetes</taxon>
        <taxon>Kitasatosporales</taxon>
        <taxon>Streptomycetaceae</taxon>
        <taxon>Streptomyces</taxon>
    </lineage>
</organism>
<protein>
    <recommendedName>
        <fullName evidence="2">CHAT domain-containing protein</fullName>
    </recommendedName>
</protein>
<dbReference type="InterPro" id="IPR011990">
    <property type="entry name" value="TPR-like_helical_dom_sf"/>
</dbReference>
<proteinExistence type="predicted"/>
<evidence type="ECO:0000313" key="3">
    <source>
        <dbReference type="EMBL" id="GAA3134931.1"/>
    </source>
</evidence>
<evidence type="ECO:0000259" key="2">
    <source>
        <dbReference type="Pfam" id="PF12770"/>
    </source>
</evidence>
<dbReference type="InterPro" id="IPR019734">
    <property type="entry name" value="TPR_rpt"/>
</dbReference>
<reference evidence="4" key="1">
    <citation type="journal article" date="2019" name="Int. J. Syst. Evol. Microbiol.">
        <title>The Global Catalogue of Microorganisms (GCM) 10K type strain sequencing project: providing services to taxonomists for standard genome sequencing and annotation.</title>
        <authorList>
            <consortium name="The Broad Institute Genomics Platform"/>
            <consortium name="The Broad Institute Genome Sequencing Center for Infectious Disease"/>
            <person name="Wu L."/>
            <person name="Ma J."/>
        </authorList>
    </citation>
    <scope>NUCLEOTIDE SEQUENCE [LARGE SCALE GENOMIC DNA]</scope>
    <source>
        <strain evidence="4">JCM 9092</strain>
    </source>
</reference>
<dbReference type="Gene3D" id="1.25.40.10">
    <property type="entry name" value="Tetratricopeptide repeat domain"/>
    <property type="match status" value="1"/>
</dbReference>
<dbReference type="EMBL" id="BAAAUG010000141">
    <property type="protein sequence ID" value="GAA3134931.1"/>
    <property type="molecule type" value="Genomic_DNA"/>
</dbReference>
<dbReference type="Pfam" id="PF12770">
    <property type="entry name" value="CHAT"/>
    <property type="match status" value="1"/>
</dbReference>
<keyword evidence="1" id="KW-0802">TPR repeat</keyword>
<dbReference type="PROSITE" id="PS50005">
    <property type="entry name" value="TPR"/>
    <property type="match status" value="1"/>
</dbReference>